<evidence type="ECO:0000256" key="1">
    <source>
        <dbReference type="SAM" id="MobiDB-lite"/>
    </source>
</evidence>
<keyword evidence="3" id="KW-1185">Reference proteome</keyword>
<organism evidence="2 3">
    <name type="scientific">Punica granatum</name>
    <name type="common">Pomegranate</name>
    <dbReference type="NCBI Taxonomy" id="22663"/>
    <lineage>
        <taxon>Eukaryota</taxon>
        <taxon>Viridiplantae</taxon>
        <taxon>Streptophyta</taxon>
        <taxon>Embryophyta</taxon>
        <taxon>Tracheophyta</taxon>
        <taxon>Spermatophyta</taxon>
        <taxon>Magnoliopsida</taxon>
        <taxon>eudicotyledons</taxon>
        <taxon>Gunneridae</taxon>
        <taxon>Pentapetalae</taxon>
        <taxon>rosids</taxon>
        <taxon>malvids</taxon>
        <taxon>Myrtales</taxon>
        <taxon>Lythraceae</taxon>
        <taxon>Punica</taxon>
    </lineage>
</organism>
<comment type="caution">
    <text evidence="2">The sequence shown here is derived from an EMBL/GenBank/DDBJ whole genome shotgun (WGS) entry which is preliminary data.</text>
</comment>
<dbReference type="AlphaFoldDB" id="A0A2I0I4W6"/>
<dbReference type="EMBL" id="PGOL01003923">
    <property type="protein sequence ID" value="PKI39018.1"/>
    <property type="molecule type" value="Genomic_DNA"/>
</dbReference>
<reference evidence="2 3" key="1">
    <citation type="submission" date="2017-11" db="EMBL/GenBank/DDBJ databases">
        <title>De-novo sequencing of pomegranate (Punica granatum L.) genome.</title>
        <authorList>
            <person name="Akparov Z."/>
            <person name="Amiraslanov A."/>
            <person name="Hajiyeva S."/>
            <person name="Abbasov M."/>
            <person name="Kaur K."/>
            <person name="Hamwieh A."/>
            <person name="Solovyev V."/>
            <person name="Salamov A."/>
            <person name="Braich B."/>
            <person name="Kosarev P."/>
            <person name="Mahmoud A."/>
            <person name="Hajiyev E."/>
            <person name="Babayeva S."/>
            <person name="Izzatullayeva V."/>
            <person name="Mammadov A."/>
            <person name="Mammadov A."/>
            <person name="Sharifova S."/>
            <person name="Ojaghi J."/>
            <person name="Eynullazada K."/>
            <person name="Bayramov B."/>
            <person name="Abdulazimova A."/>
            <person name="Shahmuradov I."/>
        </authorList>
    </citation>
    <scope>NUCLEOTIDE SEQUENCE [LARGE SCALE GENOMIC DNA]</scope>
    <source>
        <strain evidence="3">cv. AG2017</strain>
        <tissue evidence="2">Leaf</tissue>
    </source>
</reference>
<feature type="region of interest" description="Disordered" evidence="1">
    <location>
        <begin position="73"/>
        <end position="102"/>
    </location>
</feature>
<feature type="compositionally biased region" description="Polar residues" evidence="1">
    <location>
        <begin position="81"/>
        <end position="94"/>
    </location>
</feature>
<sequence length="179" mass="20146">MTIISGFVDILGDKENETPRSVGKERQSVRTRVSFTWPISSTIRCFYRLIVDSAISIVISVAKHFEPEPISHAYHEVQHPKPSTTGSNTPTYTERAQPECGMGSSLESPLYSEIPDRRARGPSVEPVKLVYCYQEMSKLDHSRSRFAQGIDHYGSTNCNSKIVNRLLEMRAYSSFEALA</sequence>
<evidence type="ECO:0000313" key="3">
    <source>
        <dbReference type="Proteomes" id="UP000233551"/>
    </source>
</evidence>
<dbReference type="Proteomes" id="UP000233551">
    <property type="component" value="Unassembled WGS sequence"/>
</dbReference>
<evidence type="ECO:0000313" key="2">
    <source>
        <dbReference type="EMBL" id="PKI39018.1"/>
    </source>
</evidence>
<proteinExistence type="predicted"/>
<name>A0A2I0I4W6_PUNGR</name>
<gene>
    <name evidence="2" type="ORF">CRG98_040584</name>
</gene>
<protein>
    <submittedName>
        <fullName evidence="2">Uncharacterized protein</fullName>
    </submittedName>
</protein>
<accession>A0A2I0I4W6</accession>